<keyword evidence="6 10" id="KW-0689">Ribosomal protein</keyword>
<dbReference type="InterPro" id="IPR047867">
    <property type="entry name" value="Ribosomal_uL22_bac/org-type"/>
</dbReference>
<evidence type="ECO:0000256" key="10">
    <source>
        <dbReference type="HAMAP-Rule" id="MF_01331"/>
    </source>
</evidence>
<evidence type="ECO:0000313" key="15">
    <source>
        <dbReference type="Proteomes" id="UP001595955"/>
    </source>
</evidence>
<keyword evidence="5 10" id="KW-0694">RNA-binding</keyword>
<dbReference type="PROSITE" id="PS00464">
    <property type="entry name" value="RIBOSOMAL_L22"/>
    <property type="match status" value="1"/>
</dbReference>
<dbReference type="Gene3D" id="3.90.470.10">
    <property type="entry name" value="Ribosomal protein L22/L17"/>
    <property type="match status" value="1"/>
</dbReference>
<dbReference type="EMBL" id="JBHSGF010000002">
    <property type="protein sequence ID" value="MFC4554408.1"/>
    <property type="molecule type" value="Genomic_DNA"/>
</dbReference>
<evidence type="ECO:0000256" key="2">
    <source>
        <dbReference type="ARBA" id="ARBA00009451"/>
    </source>
</evidence>
<comment type="caution">
    <text evidence="14">The sequence shown here is derived from an EMBL/GenBank/DDBJ whole genome shotgun (WGS) entry which is preliminary data.</text>
</comment>
<dbReference type="Pfam" id="PF00237">
    <property type="entry name" value="Ribosomal_L22"/>
    <property type="match status" value="1"/>
</dbReference>
<evidence type="ECO:0000256" key="13">
    <source>
        <dbReference type="RuleBase" id="RU004008"/>
    </source>
</evidence>
<dbReference type="PANTHER" id="PTHR13501:SF8">
    <property type="entry name" value="LARGE RIBOSOMAL SUBUNIT PROTEIN UL22M"/>
    <property type="match status" value="1"/>
</dbReference>
<evidence type="ECO:0000256" key="7">
    <source>
        <dbReference type="ARBA" id="ARBA00023274"/>
    </source>
</evidence>
<comment type="function">
    <text evidence="10 13">This protein binds specifically to 23S rRNA; its binding is stimulated by other ribosomal proteins, e.g., L4, L17, and L20. It is important during the early stages of 50S assembly. It makes multiple contacts with different domains of the 23S rRNA in the assembled 50S subunit and ribosome.</text>
</comment>
<proteinExistence type="inferred from homology"/>
<comment type="function">
    <text evidence="8">This protein binds specifically to 23S rRNA; its binding is stimulated by other ribosomal proteins, e.g. L4, L17, and L20. It is important during the early stages of 50S assembly. It makes multiple contacts with different domains of the 23S rRNA in the assembled 50S subunit and ribosome.</text>
</comment>
<evidence type="ECO:0000256" key="11">
    <source>
        <dbReference type="RuleBase" id="RU004005"/>
    </source>
</evidence>
<evidence type="ECO:0000256" key="9">
    <source>
        <dbReference type="ARBA" id="ARBA00035207"/>
    </source>
</evidence>
<dbReference type="InterPro" id="IPR005727">
    <property type="entry name" value="Ribosomal_uL22_bac/chlpt-type"/>
</dbReference>
<dbReference type="CDD" id="cd00336">
    <property type="entry name" value="Ribosomal_L22"/>
    <property type="match status" value="1"/>
</dbReference>
<dbReference type="SUPFAM" id="SSF54843">
    <property type="entry name" value="Ribosomal protein L22"/>
    <property type="match status" value="1"/>
</dbReference>
<keyword evidence="15" id="KW-1185">Reference proteome</keyword>
<dbReference type="HAMAP" id="MF_01331_B">
    <property type="entry name" value="Ribosomal_uL22_B"/>
    <property type="match status" value="1"/>
</dbReference>
<reference evidence="15" key="1">
    <citation type="journal article" date="2019" name="Int. J. Syst. Evol. Microbiol.">
        <title>The Global Catalogue of Microorganisms (GCM) 10K type strain sequencing project: providing services to taxonomists for standard genome sequencing and annotation.</title>
        <authorList>
            <consortium name="The Broad Institute Genomics Platform"/>
            <consortium name="The Broad Institute Genome Sequencing Center for Infectious Disease"/>
            <person name="Wu L."/>
            <person name="Ma J."/>
        </authorList>
    </citation>
    <scope>NUCLEOTIDE SEQUENCE [LARGE SCALE GENOMIC DNA]</scope>
    <source>
        <strain evidence="15">JCM 3369</strain>
    </source>
</reference>
<evidence type="ECO:0000256" key="1">
    <source>
        <dbReference type="ARBA" id="ARBA00003478"/>
    </source>
</evidence>
<evidence type="ECO:0000256" key="12">
    <source>
        <dbReference type="RuleBase" id="RU004006"/>
    </source>
</evidence>
<dbReference type="InterPro" id="IPR036394">
    <property type="entry name" value="Ribosomal_uL22_sf"/>
</dbReference>
<dbReference type="InterPro" id="IPR018260">
    <property type="entry name" value="Ribosomal_uL22_CS"/>
</dbReference>
<evidence type="ECO:0000313" key="14">
    <source>
        <dbReference type="EMBL" id="MFC4554408.1"/>
    </source>
</evidence>
<evidence type="ECO:0000256" key="6">
    <source>
        <dbReference type="ARBA" id="ARBA00022980"/>
    </source>
</evidence>
<comment type="function">
    <text evidence="1 10">The globular domain of the protein is located near the polypeptide exit tunnel on the outside of the subunit, while an extended beta-hairpin is found that lines the wall of the exit tunnel in the center of the 70S ribosome.</text>
</comment>
<dbReference type="Proteomes" id="UP001595955">
    <property type="component" value="Unassembled WGS sequence"/>
</dbReference>
<comment type="subunit">
    <text evidence="3 10 12">Part of the 50S ribosomal subunit.</text>
</comment>
<sequence>MEAKAQARYVRVTPLKARRVVDVIRGKRAEEAVTVLRFAPQAAAETVRKVVESAIANARVKADQAGEAFNASALVVREAYVDEGPTLKRMRPRAQGRANRILKRTSHITVVVGEDTKDGAAPAAAGTKGRTR</sequence>
<protein>
    <recommendedName>
        <fullName evidence="9 10">Large ribosomal subunit protein uL22</fullName>
    </recommendedName>
</protein>
<dbReference type="InterPro" id="IPR001063">
    <property type="entry name" value="Ribosomal_uL22"/>
</dbReference>
<keyword evidence="7 10" id="KW-0687">Ribonucleoprotein</keyword>
<evidence type="ECO:0000256" key="5">
    <source>
        <dbReference type="ARBA" id="ARBA00022884"/>
    </source>
</evidence>
<evidence type="ECO:0000256" key="4">
    <source>
        <dbReference type="ARBA" id="ARBA00022730"/>
    </source>
</evidence>
<evidence type="ECO:0000256" key="8">
    <source>
        <dbReference type="ARBA" id="ARBA00025084"/>
    </source>
</evidence>
<evidence type="ECO:0000256" key="3">
    <source>
        <dbReference type="ARBA" id="ARBA00011838"/>
    </source>
</evidence>
<dbReference type="NCBIfam" id="TIGR01044">
    <property type="entry name" value="rplV_bact"/>
    <property type="match status" value="1"/>
</dbReference>
<gene>
    <name evidence="10 14" type="primary">rplV</name>
    <name evidence="14" type="ORF">ACFO3F_04020</name>
</gene>
<comment type="similarity">
    <text evidence="2 10 11">Belongs to the universal ribosomal protein uL22 family.</text>
</comment>
<accession>A0ABV9D866</accession>
<keyword evidence="4 10" id="KW-0699">rRNA-binding</keyword>
<name>A0ABV9D866_9MICO</name>
<organism evidence="14 15">
    <name type="scientific">Georgenia faecalis</name>
    <dbReference type="NCBI Taxonomy" id="2483799"/>
    <lineage>
        <taxon>Bacteria</taxon>
        <taxon>Bacillati</taxon>
        <taxon>Actinomycetota</taxon>
        <taxon>Actinomycetes</taxon>
        <taxon>Micrococcales</taxon>
        <taxon>Bogoriellaceae</taxon>
        <taxon>Georgenia</taxon>
    </lineage>
</organism>
<dbReference type="GO" id="GO:0005840">
    <property type="term" value="C:ribosome"/>
    <property type="evidence" value="ECO:0007669"/>
    <property type="project" value="UniProtKB-KW"/>
</dbReference>
<dbReference type="PANTHER" id="PTHR13501">
    <property type="entry name" value="CHLOROPLAST 50S RIBOSOMAL PROTEIN L22-RELATED"/>
    <property type="match status" value="1"/>
</dbReference>
<dbReference type="RefSeq" id="WP_122824922.1">
    <property type="nucleotide sequence ID" value="NZ_CP033325.1"/>
</dbReference>